<reference evidence="1 2" key="1">
    <citation type="journal article" date="2015" name="Nat. Commun.">
        <title>Lucilia cuprina genome unlocks parasitic fly biology to underpin future interventions.</title>
        <authorList>
            <person name="Anstead C.A."/>
            <person name="Korhonen P.K."/>
            <person name="Young N.D."/>
            <person name="Hall R.S."/>
            <person name="Jex A.R."/>
            <person name="Murali S.C."/>
            <person name="Hughes D.S."/>
            <person name="Lee S.F."/>
            <person name="Perry T."/>
            <person name="Stroehlein A.J."/>
            <person name="Ansell B.R."/>
            <person name="Breugelmans B."/>
            <person name="Hofmann A."/>
            <person name="Qu J."/>
            <person name="Dugan S."/>
            <person name="Lee S.L."/>
            <person name="Chao H."/>
            <person name="Dinh H."/>
            <person name="Han Y."/>
            <person name="Doddapaneni H.V."/>
            <person name="Worley K.C."/>
            <person name="Muzny D.M."/>
            <person name="Ioannidis P."/>
            <person name="Waterhouse R.M."/>
            <person name="Zdobnov E.M."/>
            <person name="James P.J."/>
            <person name="Bagnall N.H."/>
            <person name="Kotze A.C."/>
            <person name="Gibbs R.A."/>
            <person name="Richards S."/>
            <person name="Batterham P."/>
            <person name="Gasser R.B."/>
        </authorList>
    </citation>
    <scope>NUCLEOTIDE SEQUENCE [LARGE SCALE GENOMIC DNA]</scope>
    <source>
        <strain evidence="1 2">LS</strain>
        <tissue evidence="1">Full body</tissue>
    </source>
</reference>
<dbReference type="AlphaFoldDB" id="A0A0L0BLX0"/>
<accession>A0A0L0BLX0</accession>
<evidence type="ECO:0000313" key="1">
    <source>
        <dbReference type="EMBL" id="KNC20923.1"/>
    </source>
</evidence>
<dbReference type="EMBL" id="JRES01001695">
    <property type="protein sequence ID" value="KNC20923.1"/>
    <property type="molecule type" value="Genomic_DNA"/>
</dbReference>
<dbReference type="Proteomes" id="UP000037069">
    <property type="component" value="Unassembled WGS sequence"/>
</dbReference>
<organism evidence="1 2">
    <name type="scientific">Lucilia cuprina</name>
    <name type="common">Green bottle fly</name>
    <name type="synonym">Australian sheep blowfly</name>
    <dbReference type="NCBI Taxonomy" id="7375"/>
    <lineage>
        <taxon>Eukaryota</taxon>
        <taxon>Metazoa</taxon>
        <taxon>Ecdysozoa</taxon>
        <taxon>Arthropoda</taxon>
        <taxon>Hexapoda</taxon>
        <taxon>Insecta</taxon>
        <taxon>Pterygota</taxon>
        <taxon>Neoptera</taxon>
        <taxon>Endopterygota</taxon>
        <taxon>Diptera</taxon>
        <taxon>Brachycera</taxon>
        <taxon>Muscomorpha</taxon>
        <taxon>Oestroidea</taxon>
        <taxon>Calliphoridae</taxon>
        <taxon>Luciliinae</taxon>
        <taxon>Lucilia</taxon>
    </lineage>
</organism>
<sequence length="176" mass="20182">MFAPHFTAIDDMSDKAIFKRALYMDDDNTWPDSRSTIALGYLRGARIGALGRRLYLSYNEFCRSCHDVDEVHMVEDSIFHIMNSVEVVMMWIRRTQLNNSFAMSRPFGNQDSYFWYYDVGVTSHRDAICLGGESSPLGVAVICATKATNTWNIYGETHLSKKTFWILSFLFETASL</sequence>
<evidence type="ECO:0000313" key="2">
    <source>
        <dbReference type="Proteomes" id="UP000037069"/>
    </source>
</evidence>
<keyword evidence="2" id="KW-1185">Reference proteome</keyword>
<proteinExistence type="predicted"/>
<protein>
    <submittedName>
        <fullName evidence="1">Uncharacterized protein</fullName>
    </submittedName>
</protein>
<gene>
    <name evidence="1" type="ORF">FF38_00296</name>
</gene>
<comment type="caution">
    <text evidence="1">The sequence shown here is derived from an EMBL/GenBank/DDBJ whole genome shotgun (WGS) entry which is preliminary data.</text>
</comment>
<name>A0A0L0BLX0_LUCCU</name>